<sequence length="319" mass="36204">MYSAKLGWAPRSSPGKYLGEFRESERKRSKLLEHDAGDLRRDGGASNAILTTWQISFDYIQSERRSAADLLSLMSFFDRQGIPAWVVKPSQAAKDEIQARGLEEAGEGDSDDSSNDDLETFKQQCIERVAALFPTGEYENWVTCRSRFAHIQLVLSYRPSKETVETWATLIYNRGWYIYISILSRVLLDRGQWEEAEKLQLGAEHPDTLATINNLVMEILKTKLGADHLDTLTSMNNLALIYLDQGRWEEAEKLFLGADHPSTLTSMANLASTLSNQGRWEEAEKLEVQHPDTPTSIASLASTYRNQGRWRRLRSCSCM</sequence>
<protein>
    <recommendedName>
        <fullName evidence="3">Kinesin light chain</fullName>
    </recommendedName>
</protein>
<name>A0AAN6SNV7_9PEZI</name>
<accession>A0AAN6SNV7</accession>
<organism evidence="1 2">
    <name type="scientific">Parachaetomium inaequale</name>
    <dbReference type="NCBI Taxonomy" id="2588326"/>
    <lineage>
        <taxon>Eukaryota</taxon>
        <taxon>Fungi</taxon>
        <taxon>Dikarya</taxon>
        <taxon>Ascomycota</taxon>
        <taxon>Pezizomycotina</taxon>
        <taxon>Sordariomycetes</taxon>
        <taxon>Sordariomycetidae</taxon>
        <taxon>Sordariales</taxon>
        <taxon>Chaetomiaceae</taxon>
        <taxon>Parachaetomium</taxon>
    </lineage>
</organism>
<keyword evidence="2" id="KW-1185">Reference proteome</keyword>
<dbReference type="PANTHER" id="PTHR46082">
    <property type="entry name" value="ATP/GTP-BINDING PROTEIN-RELATED"/>
    <property type="match status" value="1"/>
</dbReference>
<evidence type="ECO:0000313" key="1">
    <source>
        <dbReference type="EMBL" id="KAK4034123.1"/>
    </source>
</evidence>
<evidence type="ECO:0008006" key="3">
    <source>
        <dbReference type="Google" id="ProtNLM"/>
    </source>
</evidence>
<gene>
    <name evidence="1" type="ORF">C8A01DRAFT_49431</name>
</gene>
<dbReference type="Pfam" id="PF13424">
    <property type="entry name" value="TPR_12"/>
    <property type="match status" value="1"/>
</dbReference>
<dbReference type="InterPro" id="IPR053137">
    <property type="entry name" value="NLR-like"/>
</dbReference>
<dbReference type="EMBL" id="MU854494">
    <property type="protein sequence ID" value="KAK4034123.1"/>
    <property type="molecule type" value="Genomic_DNA"/>
</dbReference>
<dbReference type="SUPFAM" id="SSF48452">
    <property type="entry name" value="TPR-like"/>
    <property type="match status" value="1"/>
</dbReference>
<comment type="caution">
    <text evidence="1">The sequence shown here is derived from an EMBL/GenBank/DDBJ whole genome shotgun (WGS) entry which is preliminary data.</text>
</comment>
<evidence type="ECO:0000313" key="2">
    <source>
        <dbReference type="Proteomes" id="UP001303115"/>
    </source>
</evidence>
<dbReference type="InterPro" id="IPR011990">
    <property type="entry name" value="TPR-like_helical_dom_sf"/>
</dbReference>
<dbReference type="PANTHER" id="PTHR46082:SF6">
    <property type="entry name" value="AAA+ ATPASE DOMAIN-CONTAINING PROTEIN-RELATED"/>
    <property type="match status" value="1"/>
</dbReference>
<reference evidence="2" key="1">
    <citation type="journal article" date="2023" name="Mol. Phylogenet. Evol.">
        <title>Genome-scale phylogeny and comparative genomics of the fungal order Sordariales.</title>
        <authorList>
            <person name="Hensen N."/>
            <person name="Bonometti L."/>
            <person name="Westerberg I."/>
            <person name="Brannstrom I.O."/>
            <person name="Guillou S."/>
            <person name="Cros-Aarteil S."/>
            <person name="Calhoun S."/>
            <person name="Haridas S."/>
            <person name="Kuo A."/>
            <person name="Mondo S."/>
            <person name="Pangilinan J."/>
            <person name="Riley R."/>
            <person name="LaButti K."/>
            <person name="Andreopoulos B."/>
            <person name="Lipzen A."/>
            <person name="Chen C."/>
            <person name="Yan M."/>
            <person name="Daum C."/>
            <person name="Ng V."/>
            <person name="Clum A."/>
            <person name="Steindorff A."/>
            <person name="Ohm R.A."/>
            <person name="Martin F."/>
            <person name="Silar P."/>
            <person name="Natvig D.O."/>
            <person name="Lalanne C."/>
            <person name="Gautier V."/>
            <person name="Ament-Velasquez S.L."/>
            <person name="Kruys A."/>
            <person name="Hutchinson M.I."/>
            <person name="Powell A.J."/>
            <person name="Barry K."/>
            <person name="Miller A.N."/>
            <person name="Grigoriev I.V."/>
            <person name="Debuchy R."/>
            <person name="Gladieux P."/>
            <person name="Hiltunen Thoren M."/>
            <person name="Johannesson H."/>
        </authorList>
    </citation>
    <scope>NUCLEOTIDE SEQUENCE [LARGE SCALE GENOMIC DNA]</scope>
    <source>
        <strain evidence="2">CBS 284.82</strain>
    </source>
</reference>
<proteinExistence type="predicted"/>
<dbReference type="Pfam" id="PF13374">
    <property type="entry name" value="TPR_10"/>
    <property type="match status" value="1"/>
</dbReference>
<dbReference type="AlphaFoldDB" id="A0AAN6SNV7"/>
<dbReference type="Gene3D" id="1.25.40.10">
    <property type="entry name" value="Tetratricopeptide repeat domain"/>
    <property type="match status" value="1"/>
</dbReference>
<dbReference type="Proteomes" id="UP001303115">
    <property type="component" value="Unassembled WGS sequence"/>
</dbReference>